<evidence type="ECO:0000259" key="8">
    <source>
        <dbReference type="Pfam" id="PF02776"/>
    </source>
</evidence>
<dbReference type="PANTHER" id="PTHR42916">
    <property type="entry name" value="2-SUCCINYL-5-ENOLPYRUVYL-6-HYDROXY-3-CYCLOHEXENE-1-CARBOXYLATE SYNTHASE"/>
    <property type="match status" value="1"/>
</dbReference>
<dbReference type="Gene3D" id="3.40.50.970">
    <property type="match status" value="2"/>
</dbReference>
<keyword evidence="5 6" id="KW-0464">Manganese</keyword>
<comment type="cofactor">
    <cofactor evidence="6">
        <name>thiamine diphosphate</name>
        <dbReference type="ChEBI" id="CHEBI:58937"/>
    </cofactor>
    <text evidence="6">Binds 1 thiamine pyrophosphate per subunit.</text>
</comment>
<feature type="domain" description="Thiamine pyrophosphate enzyme N-terminal TPP-binding" evidence="8">
    <location>
        <begin position="8"/>
        <end position="126"/>
    </location>
</feature>
<evidence type="ECO:0000256" key="7">
    <source>
        <dbReference type="SAM" id="MobiDB-lite"/>
    </source>
</evidence>
<name>A0ABR4Z0N4_9MYCO</name>
<comment type="catalytic activity">
    <reaction evidence="6">
        <text>isochorismate + 2-oxoglutarate + H(+) = 5-enolpyruvoyl-6-hydroxy-2-succinyl-cyclohex-3-ene-1-carboxylate + CO2</text>
        <dbReference type="Rhea" id="RHEA:25593"/>
        <dbReference type="ChEBI" id="CHEBI:15378"/>
        <dbReference type="ChEBI" id="CHEBI:16526"/>
        <dbReference type="ChEBI" id="CHEBI:16810"/>
        <dbReference type="ChEBI" id="CHEBI:29780"/>
        <dbReference type="ChEBI" id="CHEBI:58818"/>
        <dbReference type="EC" id="2.2.1.9"/>
    </reaction>
</comment>
<comment type="function">
    <text evidence="6">Catalyzes the thiamine diphosphate-dependent decarboxylation of 2-oxoglutarate and the subsequent addition of the resulting succinic semialdehyde-thiamine pyrophosphate anion to isochorismate to yield 2-succinyl-5-enolpyruvyl-6-hydroxy-3-cyclohexene-1-carboxylate (SEPHCHC).</text>
</comment>
<comment type="similarity">
    <text evidence="6">Belongs to the TPP enzyme family. MenD subfamily.</text>
</comment>
<keyword evidence="1 6" id="KW-0808">Transferase</keyword>
<feature type="region of interest" description="Disordered" evidence="7">
    <location>
        <begin position="191"/>
        <end position="226"/>
    </location>
</feature>
<comment type="caution">
    <text evidence="9">The sequence shown here is derived from an EMBL/GenBank/DDBJ whole genome shotgun (WGS) entry which is preliminary data.</text>
</comment>
<comment type="subunit">
    <text evidence="6">Homodimer.</text>
</comment>
<keyword evidence="4 6" id="KW-0786">Thiamine pyrophosphate</keyword>
<dbReference type="InterPro" id="IPR029061">
    <property type="entry name" value="THDP-binding"/>
</dbReference>
<comment type="pathway">
    <text evidence="6">Quinol/quinone metabolism; menaquinone biosynthesis.</text>
</comment>
<keyword evidence="3 6" id="KW-0460">Magnesium</keyword>
<evidence type="ECO:0000256" key="6">
    <source>
        <dbReference type="HAMAP-Rule" id="MF_01659"/>
    </source>
</evidence>
<evidence type="ECO:0000256" key="1">
    <source>
        <dbReference type="ARBA" id="ARBA00022679"/>
    </source>
</evidence>
<keyword evidence="2 6" id="KW-0479">Metal-binding</keyword>
<dbReference type="CDD" id="cd07037">
    <property type="entry name" value="TPP_PYR_MenD"/>
    <property type="match status" value="1"/>
</dbReference>
<dbReference type="RefSeq" id="WP_039314806.1">
    <property type="nucleotide sequence ID" value="NZ_JTLZ01000002.1"/>
</dbReference>
<evidence type="ECO:0000256" key="3">
    <source>
        <dbReference type="ARBA" id="ARBA00022842"/>
    </source>
</evidence>
<keyword evidence="6" id="KW-0474">Menaquinone biosynthesis</keyword>
<accession>A0ABR4Z0N4</accession>
<dbReference type="EMBL" id="JTLZ01000002">
    <property type="protein sequence ID" value="KHO28004.1"/>
    <property type="molecule type" value="Genomic_DNA"/>
</dbReference>
<dbReference type="NCBIfam" id="TIGR00173">
    <property type="entry name" value="menD"/>
    <property type="match status" value="1"/>
</dbReference>
<dbReference type="Pfam" id="PF02776">
    <property type="entry name" value="TPP_enzyme_N"/>
    <property type="match status" value="1"/>
</dbReference>
<sequence>MNPSTAQARVVVDELIRGGVRDVVLCPGSRNAPLAFALSDADRAGRIRLHVRIDERTAGYLAIGLAVGGSTDERSPVCIAMTSGTAVANLGPAVVEANYARVPLIVLSANRPYEMLGTGANQTFEQLGYFGTQVRANISLGLAPDLTGSHPGELDTVNAQWRSATCRVLAAATGSRTANAGPVQFDIPLREPLVPDSAHGDSSFPGSSRERASEGRPDGKPWTYTPPVSFDQPLEIDLTPDTVVIAGHGAGVHPNLAALPTVAEPTAPLPQNPLHPLALRLVHPKQVIMLGRPTLHRPVSALLADPAVPVYALTTGPRWPDVSGNSMATGTRAVTTGTPDPAWLRRCAGLNEHAVTAVRDQLASHPMTTGLHVAAVVNDALRAGDQLVLGASNPVRDAALVGLRAEGIKVRSNRGVAGIDGTVSTAIGAALAHDRAGDGDGPRRTIALIGDLTFVHDSSGLLIGPTEPTPRNLTIVVSNDNGGGIFELLEQGDPRFSDVSSRIFGTPHDVDVAALCRAYHVDSRQLEVADLAAALAEPFEGMRVLEVKADRSSLRALHASIKAAL</sequence>
<dbReference type="PIRSF" id="PIRSF004983">
    <property type="entry name" value="MenD"/>
    <property type="match status" value="1"/>
</dbReference>
<proteinExistence type="inferred from homology"/>
<dbReference type="InterPro" id="IPR012001">
    <property type="entry name" value="Thiamin_PyroP_enz_TPP-bd_dom"/>
</dbReference>
<evidence type="ECO:0000313" key="10">
    <source>
        <dbReference type="Proteomes" id="UP000031004"/>
    </source>
</evidence>
<dbReference type="SUPFAM" id="SSF52518">
    <property type="entry name" value="Thiamin diphosphate-binding fold (THDP-binding)"/>
    <property type="match status" value="2"/>
</dbReference>
<comment type="pathway">
    <text evidence="6">Quinol/quinone metabolism; 1,4-dihydroxy-2-naphthoate biosynthesis; 1,4-dihydroxy-2-naphthoate from chorismate: step 2/7.</text>
</comment>
<keyword evidence="10" id="KW-1185">Reference proteome</keyword>
<gene>
    <name evidence="6" type="primary">menD</name>
    <name evidence="9" type="ORF">QQ44_03845</name>
</gene>
<protein>
    <recommendedName>
        <fullName evidence="6">2-succinyl-5-enolpyruvyl-6-hydroxy-3-cyclohexene-1-carboxylate synthase</fullName>
        <shortName evidence="6">SEPHCHC synthase</shortName>
        <ecNumber evidence="6">2.2.1.9</ecNumber>
    </recommendedName>
    <alternativeName>
        <fullName evidence="6">Menaquinone biosynthesis protein MenD</fullName>
    </alternativeName>
</protein>
<dbReference type="EC" id="2.2.1.9" evidence="6"/>
<evidence type="ECO:0000256" key="2">
    <source>
        <dbReference type="ARBA" id="ARBA00022723"/>
    </source>
</evidence>
<dbReference type="PANTHER" id="PTHR42916:SF1">
    <property type="entry name" value="PROTEIN PHYLLO, CHLOROPLASTIC"/>
    <property type="match status" value="1"/>
</dbReference>
<dbReference type="Proteomes" id="UP000031004">
    <property type="component" value="Unassembled WGS sequence"/>
</dbReference>
<comment type="cofactor">
    <cofactor evidence="6">
        <name>Mg(2+)</name>
        <dbReference type="ChEBI" id="CHEBI:18420"/>
    </cofactor>
    <cofactor evidence="6">
        <name>Mn(2+)</name>
        <dbReference type="ChEBI" id="CHEBI:29035"/>
    </cofactor>
</comment>
<evidence type="ECO:0000256" key="5">
    <source>
        <dbReference type="ARBA" id="ARBA00023211"/>
    </source>
</evidence>
<dbReference type="HAMAP" id="MF_01659">
    <property type="entry name" value="MenD"/>
    <property type="match status" value="1"/>
</dbReference>
<reference evidence="9 10" key="1">
    <citation type="submission" date="2014-11" db="EMBL/GenBank/DDBJ databases">
        <title>Mycobacterium setense Manresensis Genome.</title>
        <authorList>
            <person name="Rech G."/>
            <person name="Sumoy L."/>
        </authorList>
    </citation>
    <scope>NUCLEOTIDE SEQUENCE [LARGE SCALE GENOMIC DNA]</scope>
    <source>
        <strain evidence="9 10">Manresensis</strain>
    </source>
</reference>
<dbReference type="CDD" id="cd02009">
    <property type="entry name" value="TPP_SHCHC_synthase"/>
    <property type="match status" value="1"/>
</dbReference>
<dbReference type="InterPro" id="IPR004433">
    <property type="entry name" value="MenaQ_synth_MenD"/>
</dbReference>
<organism evidence="9 10">
    <name type="scientific">Mycolicibacterium setense</name>
    <dbReference type="NCBI Taxonomy" id="431269"/>
    <lineage>
        <taxon>Bacteria</taxon>
        <taxon>Bacillati</taxon>
        <taxon>Actinomycetota</taxon>
        <taxon>Actinomycetes</taxon>
        <taxon>Mycobacteriales</taxon>
        <taxon>Mycobacteriaceae</taxon>
        <taxon>Mycolicibacterium</taxon>
    </lineage>
</organism>
<evidence type="ECO:0000313" key="9">
    <source>
        <dbReference type="EMBL" id="KHO28004.1"/>
    </source>
</evidence>
<evidence type="ECO:0000256" key="4">
    <source>
        <dbReference type="ARBA" id="ARBA00023052"/>
    </source>
</evidence>
<feature type="compositionally biased region" description="Basic and acidic residues" evidence="7">
    <location>
        <begin position="208"/>
        <end position="219"/>
    </location>
</feature>
<dbReference type="Gene3D" id="3.40.50.1220">
    <property type="entry name" value="TPP-binding domain"/>
    <property type="match status" value="1"/>
</dbReference>